<keyword evidence="2" id="KW-1185">Reference proteome</keyword>
<reference evidence="1 2" key="1">
    <citation type="journal article" date="2017" name="Mol. Biol. Evol.">
        <title>The 4-celled Tetrabaena socialis nuclear genome reveals the essential components for genetic control of cell number at the origin of multicellularity in the volvocine lineage.</title>
        <authorList>
            <person name="Featherston J."/>
            <person name="Arakaki Y."/>
            <person name="Hanschen E.R."/>
            <person name="Ferris P.J."/>
            <person name="Michod R.E."/>
            <person name="Olson B.J.S.C."/>
            <person name="Nozaki H."/>
            <person name="Durand P.M."/>
        </authorList>
    </citation>
    <scope>NUCLEOTIDE SEQUENCE [LARGE SCALE GENOMIC DNA]</scope>
    <source>
        <strain evidence="1 2">NIES-571</strain>
    </source>
</reference>
<dbReference type="PANTHER" id="PTHR12393:SF6">
    <property type="entry name" value="SPHINGOMYELIN PHOSPHODIESTERASE 2"/>
    <property type="match status" value="1"/>
</dbReference>
<comment type="caution">
    <text evidence="1">The sequence shown here is derived from an EMBL/GenBank/DDBJ whole genome shotgun (WGS) entry which is preliminary data.</text>
</comment>
<name>A0A2J7ZPI1_9CHLO</name>
<sequence length="349" mass="38037">MRRWGGPNATRSLTVRQRQQLPCLTARSGSIPNLEVLLGRDDLTTPLAAEVFEAAAGAGQLEVCRWLRQRGCPLGDTTWQAAAGGGHRAVSEWLLDEVGPPADAWAASAAAARGGQVELMDWLLARTAGAHGFKVWHLLAEAAAGCDLPTLQRLFHTYLDSRGAELSECQQEDVATEAVGSSTADWRAKVEWLDGRGFPRTGSACMEAARRVDGRERLEWLQQRGYPLRTGVVYSMVAEFGGADALEFLLAQGGVPVERLAATAFYAPAPLFVPLAPDDPSSAKTTAAEMEREKAFGKAYSGYRGSLTELWTLIRDEEKARIKRWEKERPDLELLIGSLNQARNNYVGA</sequence>
<gene>
    <name evidence="1" type="ORF">TSOC_011869</name>
</gene>
<dbReference type="GO" id="GO:0016020">
    <property type="term" value="C:membrane"/>
    <property type="evidence" value="ECO:0007669"/>
    <property type="project" value="TreeGrafter"/>
</dbReference>
<dbReference type="Proteomes" id="UP000236333">
    <property type="component" value="Unassembled WGS sequence"/>
</dbReference>
<dbReference type="GO" id="GO:0030149">
    <property type="term" value="P:sphingolipid catabolic process"/>
    <property type="evidence" value="ECO:0007669"/>
    <property type="project" value="TreeGrafter"/>
</dbReference>
<dbReference type="PANTHER" id="PTHR12393">
    <property type="entry name" value="SPHINGOMYELIN PHOSPHODIESTERASE RELATED"/>
    <property type="match status" value="1"/>
</dbReference>
<dbReference type="EMBL" id="PGGS01000706">
    <property type="protein sequence ID" value="PNH02175.1"/>
    <property type="molecule type" value="Genomic_DNA"/>
</dbReference>
<organism evidence="1 2">
    <name type="scientific">Tetrabaena socialis</name>
    <dbReference type="NCBI Taxonomy" id="47790"/>
    <lineage>
        <taxon>Eukaryota</taxon>
        <taxon>Viridiplantae</taxon>
        <taxon>Chlorophyta</taxon>
        <taxon>core chlorophytes</taxon>
        <taxon>Chlorophyceae</taxon>
        <taxon>CS clade</taxon>
        <taxon>Chlamydomonadales</taxon>
        <taxon>Tetrabaenaceae</taxon>
        <taxon>Tetrabaena</taxon>
    </lineage>
</organism>
<dbReference type="GO" id="GO:0005783">
    <property type="term" value="C:endoplasmic reticulum"/>
    <property type="evidence" value="ECO:0007669"/>
    <property type="project" value="TreeGrafter"/>
</dbReference>
<protein>
    <recommendedName>
        <fullName evidence="3">Ankyrin repeat domain-containing protein</fullName>
    </recommendedName>
</protein>
<dbReference type="GO" id="GO:0071944">
    <property type="term" value="C:cell periphery"/>
    <property type="evidence" value="ECO:0007669"/>
    <property type="project" value="TreeGrafter"/>
</dbReference>
<accession>A0A2J7ZPI1</accession>
<evidence type="ECO:0000313" key="2">
    <source>
        <dbReference type="Proteomes" id="UP000236333"/>
    </source>
</evidence>
<proteinExistence type="predicted"/>
<evidence type="ECO:0008006" key="3">
    <source>
        <dbReference type="Google" id="ProtNLM"/>
    </source>
</evidence>
<dbReference type="GO" id="GO:0004620">
    <property type="term" value="F:phospholipase activity"/>
    <property type="evidence" value="ECO:0007669"/>
    <property type="project" value="TreeGrafter"/>
</dbReference>
<dbReference type="AlphaFoldDB" id="A0A2J7ZPI1"/>
<dbReference type="InterPro" id="IPR036770">
    <property type="entry name" value="Ankyrin_rpt-contain_sf"/>
</dbReference>
<evidence type="ECO:0000313" key="1">
    <source>
        <dbReference type="EMBL" id="PNH02175.1"/>
    </source>
</evidence>
<dbReference type="GO" id="GO:0046513">
    <property type="term" value="P:ceramide biosynthetic process"/>
    <property type="evidence" value="ECO:0007669"/>
    <property type="project" value="TreeGrafter"/>
</dbReference>
<dbReference type="Gene3D" id="1.25.40.20">
    <property type="entry name" value="Ankyrin repeat-containing domain"/>
    <property type="match status" value="1"/>
</dbReference>